<dbReference type="InterPro" id="IPR058163">
    <property type="entry name" value="LysR-type_TF_proteobact-type"/>
</dbReference>
<feature type="domain" description="HTH lysR-type" evidence="5">
    <location>
        <begin position="2"/>
        <end position="59"/>
    </location>
</feature>
<evidence type="ECO:0000256" key="1">
    <source>
        <dbReference type="ARBA" id="ARBA00009437"/>
    </source>
</evidence>
<keyword evidence="4" id="KW-0804">Transcription</keyword>
<dbReference type="Pfam" id="PF03466">
    <property type="entry name" value="LysR_substrate"/>
    <property type="match status" value="1"/>
</dbReference>
<evidence type="ECO:0000256" key="3">
    <source>
        <dbReference type="ARBA" id="ARBA00023125"/>
    </source>
</evidence>
<evidence type="ECO:0000256" key="2">
    <source>
        <dbReference type="ARBA" id="ARBA00023015"/>
    </source>
</evidence>
<dbReference type="Proteomes" id="UP000228945">
    <property type="component" value="Chromosome"/>
</dbReference>
<dbReference type="SUPFAM" id="SSF53850">
    <property type="entry name" value="Periplasmic binding protein-like II"/>
    <property type="match status" value="1"/>
</dbReference>
<dbReference type="InterPro" id="IPR036390">
    <property type="entry name" value="WH_DNA-bd_sf"/>
</dbReference>
<dbReference type="RefSeq" id="WP_099620419.1">
    <property type="nucleotide sequence ID" value="NZ_CP024201.1"/>
</dbReference>
<dbReference type="KEGG" id="cmb:CSW64_01415"/>
<dbReference type="FunFam" id="1.10.10.10:FF:000001">
    <property type="entry name" value="LysR family transcriptional regulator"/>
    <property type="match status" value="1"/>
</dbReference>
<evidence type="ECO:0000256" key="4">
    <source>
        <dbReference type="ARBA" id="ARBA00023163"/>
    </source>
</evidence>
<keyword evidence="3" id="KW-0238">DNA-binding</keyword>
<accession>A0A2D2AT24</accession>
<comment type="similarity">
    <text evidence="1">Belongs to the LysR transcriptional regulatory family.</text>
</comment>
<keyword evidence="7" id="KW-1185">Reference proteome</keyword>
<dbReference type="InterPro" id="IPR000847">
    <property type="entry name" value="LysR_HTH_N"/>
</dbReference>
<sequence length="294" mass="31208">MLDLNRTHAFVAVARQGGFAAAGRTLGLPRSTISARVLALEAALGVRLLRRSTRRVVLTDEGRAYLEAVEGAIDALVAAEEGATTGGGFRGVIRMTVPVETPLAPVSAAIVAFNAEHPRVVFDMRVTNRRLDLIAENIDLAIRGGDPGSAGLAASRLPDVPFGLFASPSYLAGRGTPHGLTDLLGHILLPLVGAERRRLVGLPPELERRLLAQSTAPAADSMTFLRHLALDGAGIVILPVPFCADDLAKGALRHLVPDWTGGADAANWLVFPSRRDISPRVRAFVEVLRRRLGG</sequence>
<evidence type="ECO:0000313" key="6">
    <source>
        <dbReference type="EMBL" id="ATQ41162.1"/>
    </source>
</evidence>
<gene>
    <name evidence="6" type="ORF">CSW64_01415</name>
</gene>
<dbReference type="CDD" id="cd08422">
    <property type="entry name" value="PBP2_CrgA_like"/>
    <property type="match status" value="1"/>
</dbReference>
<keyword evidence="2" id="KW-0805">Transcription regulation</keyword>
<dbReference type="InterPro" id="IPR005119">
    <property type="entry name" value="LysR_subst-bd"/>
</dbReference>
<dbReference type="PANTHER" id="PTHR30537:SF31">
    <property type="entry name" value="TRANSCRIPTIONAL REGULATOR, LYSR FAMILY"/>
    <property type="match status" value="1"/>
</dbReference>
<organism evidence="6 7">
    <name type="scientific">Caulobacter mirabilis</name>
    <dbReference type="NCBI Taxonomy" id="69666"/>
    <lineage>
        <taxon>Bacteria</taxon>
        <taxon>Pseudomonadati</taxon>
        <taxon>Pseudomonadota</taxon>
        <taxon>Alphaproteobacteria</taxon>
        <taxon>Caulobacterales</taxon>
        <taxon>Caulobacteraceae</taxon>
        <taxon>Caulobacter</taxon>
    </lineage>
</organism>
<protein>
    <submittedName>
        <fullName evidence="6">LysR family transcriptional regulator</fullName>
    </submittedName>
</protein>
<dbReference type="InterPro" id="IPR036388">
    <property type="entry name" value="WH-like_DNA-bd_sf"/>
</dbReference>
<proteinExistence type="inferred from homology"/>
<dbReference type="AlphaFoldDB" id="A0A2D2AT24"/>
<dbReference type="Gene3D" id="3.40.190.290">
    <property type="match status" value="1"/>
</dbReference>
<dbReference type="GO" id="GO:0006351">
    <property type="term" value="P:DNA-templated transcription"/>
    <property type="evidence" value="ECO:0007669"/>
    <property type="project" value="TreeGrafter"/>
</dbReference>
<reference evidence="6 7" key="1">
    <citation type="submission" date="2017-10" db="EMBL/GenBank/DDBJ databases">
        <title>Genome sequence of Caulobacter mirabilis FWC38.</title>
        <authorList>
            <person name="Fiebig A."/>
            <person name="Crosson S."/>
        </authorList>
    </citation>
    <scope>NUCLEOTIDE SEQUENCE [LARGE SCALE GENOMIC DNA]</scope>
    <source>
        <strain evidence="6 7">FWC 38</strain>
    </source>
</reference>
<dbReference type="SUPFAM" id="SSF46785">
    <property type="entry name" value="Winged helix' DNA-binding domain"/>
    <property type="match status" value="1"/>
</dbReference>
<name>A0A2D2AT24_9CAUL</name>
<dbReference type="EMBL" id="CP024201">
    <property type="protein sequence ID" value="ATQ41162.1"/>
    <property type="molecule type" value="Genomic_DNA"/>
</dbReference>
<dbReference type="GO" id="GO:0003700">
    <property type="term" value="F:DNA-binding transcription factor activity"/>
    <property type="evidence" value="ECO:0007669"/>
    <property type="project" value="InterPro"/>
</dbReference>
<dbReference type="OrthoDB" id="9786526at2"/>
<evidence type="ECO:0000313" key="7">
    <source>
        <dbReference type="Proteomes" id="UP000228945"/>
    </source>
</evidence>
<dbReference type="Gene3D" id="1.10.10.10">
    <property type="entry name" value="Winged helix-like DNA-binding domain superfamily/Winged helix DNA-binding domain"/>
    <property type="match status" value="1"/>
</dbReference>
<dbReference type="PANTHER" id="PTHR30537">
    <property type="entry name" value="HTH-TYPE TRANSCRIPTIONAL REGULATOR"/>
    <property type="match status" value="1"/>
</dbReference>
<dbReference type="GO" id="GO:0043565">
    <property type="term" value="F:sequence-specific DNA binding"/>
    <property type="evidence" value="ECO:0007669"/>
    <property type="project" value="TreeGrafter"/>
</dbReference>
<dbReference type="PROSITE" id="PS50931">
    <property type="entry name" value="HTH_LYSR"/>
    <property type="match status" value="1"/>
</dbReference>
<dbReference type="Pfam" id="PF00126">
    <property type="entry name" value="HTH_1"/>
    <property type="match status" value="1"/>
</dbReference>
<evidence type="ECO:0000259" key="5">
    <source>
        <dbReference type="PROSITE" id="PS50931"/>
    </source>
</evidence>